<name>X0Z9N3_9ZZZZ</name>
<evidence type="ECO:0008006" key="2">
    <source>
        <dbReference type="Google" id="ProtNLM"/>
    </source>
</evidence>
<accession>X0Z9N3</accession>
<dbReference type="InterPro" id="IPR036086">
    <property type="entry name" value="ParB/Sulfiredoxin_sf"/>
</dbReference>
<sequence>MNKKQICEKFGGKLTNGSCKINGFNMDIEGGRGQIVFGFRPNTQQFKIMPPKEFLNLVPKDPFRENVERKERLKKIIKQQKSPVDPLWLDVNVDTCEVLRHEGRGRATASKELGLKKVPVVIFNREIEDNEEFPTTRKNKCKRFISQRSK</sequence>
<dbReference type="Gene3D" id="3.90.1530.10">
    <property type="entry name" value="Conserved hypothetical protein from pyrococcus furiosus pfu- 392566-001, ParB domain"/>
    <property type="match status" value="1"/>
</dbReference>
<gene>
    <name evidence="1" type="ORF">S01H4_20638</name>
</gene>
<dbReference type="SUPFAM" id="SSF110849">
    <property type="entry name" value="ParB/Sulfiredoxin"/>
    <property type="match status" value="1"/>
</dbReference>
<comment type="caution">
    <text evidence="1">The sequence shown here is derived from an EMBL/GenBank/DDBJ whole genome shotgun (WGS) entry which is preliminary data.</text>
</comment>
<organism evidence="1">
    <name type="scientific">marine sediment metagenome</name>
    <dbReference type="NCBI Taxonomy" id="412755"/>
    <lineage>
        <taxon>unclassified sequences</taxon>
        <taxon>metagenomes</taxon>
        <taxon>ecological metagenomes</taxon>
    </lineage>
</organism>
<reference evidence="1" key="1">
    <citation type="journal article" date="2014" name="Front. Microbiol.">
        <title>High frequency of phylogenetically diverse reductive dehalogenase-homologous genes in deep subseafloor sedimentary metagenomes.</title>
        <authorList>
            <person name="Kawai M."/>
            <person name="Futagami T."/>
            <person name="Toyoda A."/>
            <person name="Takaki Y."/>
            <person name="Nishi S."/>
            <person name="Hori S."/>
            <person name="Arai W."/>
            <person name="Tsubouchi T."/>
            <person name="Morono Y."/>
            <person name="Uchiyama I."/>
            <person name="Ito T."/>
            <person name="Fujiyama A."/>
            <person name="Inagaki F."/>
            <person name="Takami H."/>
        </authorList>
    </citation>
    <scope>NUCLEOTIDE SEQUENCE</scope>
    <source>
        <strain evidence="1">Expedition CK06-06</strain>
    </source>
</reference>
<dbReference type="EMBL" id="BART01009293">
    <property type="protein sequence ID" value="GAG66075.1"/>
    <property type="molecule type" value="Genomic_DNA"/>
</dbReference>
<dbReference type="AlphaFoldDB" id="X0Z9N3"/>
<protein>
    <recommendedName>
        <fullName evidence="2">ParB/Sulfiredoxin domain-containing protein</fullName>
    </recommendedName>
</protein>
<evidence type="ECO:0000313" key="1">
    <source>
        <dbReference type="EMBL" id="GAG66075.1"/>
    </source>
</evidence>
<proteinExistence type="predicted"/>